<reference evidence="2" key="1">
    <citation type="journal article" date="2021" name="Microb. Physiol.">
        <title>Proteogenomic Insights into the Physiology of Marine, Sulfate-Reducing, Filamentous Desulfonema limicola and Desulfonema magnum.</title>
        <authorList>
            <person name="Schnaars V."/>
            <person name="Wohlbrand L."/>
            <person name="Scheve S."/>
            <person name="Hinrichs C."/>
            <person name="Reinhardt R."/>
            <person name="Rabus R."/>
        </authorList>
    </citation>
    <scope>NUCLEOTIDE SEQUENCE</scope>
    <source>
        <strain evidence="2">4be13</strain>
    </source>
</reference>
<protein>
    <submittedName>
        <fullName evidence="2">Uncharacterized protein</fullName>
    </submittedName>
</protein>
<dbReference type="Proteomes" id="UP000663722">
    <property type="component" value="Chromosome"/>
</dbReference>
<proteinExistence type="predicted"/>
<dbReference type="AlphaFoldDB" id="A0A975BVY3"/>
<evidence type="ECO:0000256" key="1">
    <source>
        <dbReference type="SAM" id="MobiDB-lite"/>
    </source>
</evidence>
<dbReference type="KEGG" id="dmm:dnm_089030"/>
<organism evidence="2 3">
    <name type="scientific">Desulfonema magnum</name>
    <dbReference type="NCBI Taxonomy" id="45655"/>
    <lineage>
        <taxon>Bacteria</taxon>
        <taxon>Pseudomonadati</taxon>
        <taxon>Thermodesulfobacteriota</taxon>
        <taxon>Desulfobacteria</taxon>
        <taxon>Desulfobacterales</taxon>
        <taxon>Desulfococcaceae</taxon>
        <taxon>Desulfonema</taxon>
    </lineage>
</organism>
<gene>
    <name evidence="2" type="ORF">dnm_089030</name>
</gene>
<sequence length="42" mass="4914">MQDKKDEQQKNPAFSSRESASSGEKSRFFSLHRNFFVLYTAN</sequence>
<dbReference type="EMBL" id="CP061800">
    <property type="protein sequence ID" value="QTA92810.1"/>
    <property type="molecule type" value="Genomic_DNA"/>
</dbReference>
<feature type="region of interest" description="Disordered" evidence="1">
    <location>
        <begin position="1"/>
        <end position="25"/>
    </location>
</feature>
<accession>A0A975BVY3</accession>
<keyword evidence="3" id="KW-1185">Reference proteome</keyword>
<evidence type="ECO:0000313" key="2">
    <source>
        <dbReference type="EMBL" id="QTA92810.1"/>
    </source>
</evidence>
<evidence type="ECO:0000313" key="3">
    <source>
        <dbReference type="Proteomes" id="UP000663722"/>
    </source>
</evidence>
<name>A0A975BVY3_9BACT</name>